<keyword evidence="3" id="KW-1185">Reference proteome</keyword>
<organism evidence="2 3">
    <name type="scientific">Nepenthes gracilis</name>
    <name type="common">Slender pitcher plant</name>
    <dbReference type="NCBI Taxonomy" id="150966"/>
    <lineage>
        <taxon>Eukaryota</taxon>
        <taxon>Viridiplantae</taxon>
        <taxon>Streptophyta</taxon>
        <taxon>Embryophyta</taxon>
        <taxon>Tracheophyta</taxon>
        <taxon>Spermatophyta</taxon>
        <taxon>Magnoliopsida</taxon>
        <taxon>eudicotyledons</taxon>
        <taxon>Gunneridae</taxon>
        <taxon>Pentapetalae</taxon>
        <taxon>Caryophyllales</taxon>
        <taxon>Nepenthaceae</taxon>
        <taxon>Nepenthes</taxon>
    </lineage>
</organism>
<protein>
    <submittedName>
        <fullName evidence="2">Uncharacterized protein</fullName>
    </submittedName>
</protein>
<name>A0AAD3SK63_NEPGR</name>
<feature type="region of interest" description="Disordered" evidence="1">
    <location>
        <begin position="1"/>
        <end position="23"/>
    </location>
</feature>
<comment type="caution">
    <text evidence="2">The sequence shown here is derived from an EMBL/GenBank/DDBJ whole genome shotgun (WGS) entry which is preliminary data.</text>
</comment>
<accession>A0AAD3SK63</accession>
<feature type="region of interest" description="Disordered" evidence="1">
    <location>
        <begin position="58"/>
        <end position="80"/>
    </location>
</feature>
<dbReference type="Proteomes" id="UP001279734">
    <property type="component" value="Unassembled WGS sequence"/>
</dbReference>
<sequence length="80" mass="8880">MQTAQEVNMKNQGNRHQLPSKTKTGLRTIPASFFEASIIIDLILSSDHSDFFRVVDLLEPKPQPTKTTTTSSSSANSKME</sequence>
<dbReference type="EMBL" id="BSYO01000012">
    <property type="protein sequence ID" value="GMH12963.1"/>
    <property type="molecule type" value="Genomic_DNA"/>
</dbReference>
<evidence type="ECO:0000313" key="2">
    <source>
        <dbReference type="EMBL" id="GMH12963.1"/>
    </source>
</evidence>
<proteinExistence type="predicted"/>
<dbReference type="AlphaFoldDB" id="A0AAD3SK63"/>
<evidence type="ECO:0000256" key="1">
    <source>
        <dbReference type="SAM" id="MobiDB-lite"/>
    </source>
</evidence>
<evidence type="ECO:0000313" key="3">
    <source>
        <dbReference type="Proteomes" id="UP001279734"/>
    </source>
</evidence>
<gene>
    <name evidence="2" type="ORF">Nepgr_014804</name>
</gene>
<reference evidence="2" key="1">
    <citation type="submission" date="2023-05" db="EMBL/GenBank/DDBJ databases">
        <title>Nepenthes gracilis genome sequencing.</title>
        <authorList>
            <person name="Fukushima K."/>
        </authorList>
    </citation>
    <scope>NUCLEOTIDE SEQUENCE</scope>
    <source>
        <strain evidence="2">SING2019-196</strain>
    </source>
</reference>